<keyword evidence="2 5" id="KW-0689">Ribosomal protein</keyword>
<evidence type="ECO:0000256" key="5">
    <source>
        <dbReference type="HAMAP-Rule" id="MF_00340"/>
    </source>
</evidence>
<protein>
    <recommendedName>
        <fullName evidence="4 5">Large ribosomal subunit protein bL32</fullName>
    </recommendedName>
</protein>
<dbReference type="InterPro" id="IPR011332">
    <property type="entry name" value="Ribosomal_zn-bd"/>
</dbReference>
<dbReference type="PANTHER" id="PTHR35534:SF1">
    <property type="entry name" value="LARGE RIBOSOMAL SUBUNIT PROTEIN BL32"/>
    <property type="match status" value="1"/>
</dbReference>
<accession>A0AAU7DQ64</accession>
<organism evidence="6">
    <name type="scientific">Telmatobacter sp. DSM 110680</name>
    <dbReference type="NCBI Taxonomy" id="3036704"/>
    <lineage>
        <taxon>Bacteria</taxon>
        <taxon>Pseudomonadati</taxon>
        <taxon>Acidobacteriota</taxon>
        <taxon>Terriglobia</taxon>
        <taxon>Terriglobales</taxon>
        <taxon>Acidobacteriaceae</taxon>
        <taxon>Telmatobacter</taxon>
    </lineage>
</organism>
<dbReference type="HAMAP" id="MF_00340">
    <property type="entry name" value="Ribosomal_bL32"/>
    <property type="match status" value="1"/>
</dbReference>
<dbReference type="InterPro" id="IPR044957">
    <property type="entry name" value="Ribosomal_bL32_bact"/>
</dbReference>
<proteinExistence type="inferred from homology"/>
<name>A0AAU7DQ64_9BACT</name>
<dbReference type="AlphaFoldDB" id="A0AAU7DQ64"/>
<dbReference type="SUPFAM" id="SSF57829">
    <property type="entry name" value="Zn-binding ribosomal proteins"/>
    <property type="match status" value="1"/>
</dbReference>
<evidence type="ECO:0000313" key="6">
    <source>
        <dbReference type="EMBL" id="XBH19780.1"/>
    </source>
</evidence>
<dbReference type="RefSeq" id="WP_348265001.1">
    <property type="nucleotide sequence ID" value="NZ_CP121196.1"/>
</dbReference>
<gene>
    <name evidence="5 6" type="primary">rpmF</name>
    <name evidence="6" type="ORF">P8935_10790</name>
</gene>
<evidence type="ECO:0000256" key="1">
    <source>
        <dbReference type="ARBA" id="ARBA00008560"/>
    </source>
</evidence>
<evidence type="ECO:0000256" key="4">
    <source>
        <dbReference type="ARBA" id="ARBA00035178"/>
    </source>
</evidence>
<dbReference type="Pfam" id="PF01783">
    <property type="entry name" value="Ribosomal_L32p"/>
    <property type="match status" value="1"/>
</dbReference>
<dbReference type="InterPro" id="IPR002677">
    <property type="entry name" value="Ribosomal_bL32"/>
</dbReference>
<dbReference type="GO" id="GO:0015934">
    <property type="term" value="C:large ribosomal subunit"/>
    <property type="evidence" value="ECO:0007669"/>
    <property type="project" value="InterPro"/>
</dbReference>
<dbReference type="GO" id="GO:0003735">
    <property type="term" value="F:structural constituent of ribosome"/>
    <property type="evidence" value="ECO:0007669"/>
    <property type="project" value="InterPro"/>
</dbReference>
<keyword evidence="3 5" id="KW-0687">Ribonucleoprotein</keyword>
<dbReference type="GO" id="GO:0006412">
    <property type="term" value="P:translation"/>
    <property type="evidence" value="ECO:0007669"/>
    <property type="project" value="UniProtKB-UniRule"/>
</dbReference>
<sequence>MPNPKRRHSTRRTALRRSHDFLTATGVSECPNCHEKKLPHRACAKCGEYKGRAVLETKEAAK</sequence>
<evidence type="ECO:0000256" key="3">
    <source>
        <dbReference type="ARBA" id="ARBA00023274"/>
    </source>
</evidence>
<comment type="similarity">
    <text evidence="1 5">Belongs to the bacterial ribosomal protein bL32 family.</text>
</comment>
<dbReference type="EMBL" id="CP121196">
    <property type="protein sequence ID" value="XBH19780.1"/>
    <property type="molecule type" value="Genomic_DNA"/>
</dbReference>
<dbReference type="NCBIfam" id="TIGR01031">
    <property type="entry name" value="rpmF_bact"/>
    <property type="match status" value="1"/>
</dbReference>
<evidence type="ECO:0000256" key="2">
    <source>
        <dbReference type="ARBA" id="ARBA00022980"/>
    </source>
</evidence>
<reference evidence="6" key="1">
    <citation type="submission" date="2023-03" db="EMBL/GenBank/DDBJ databases">
        <title>Edaphobacter sp.</title>
        <authorList>
            <person name="Huber K.J."/>
            <person name="Papendorf J."/>
            <person name="Pilke C."/>
            <person name="Bunk B."/>
            <person name="Sproeer C."/>
            <person name="Pester M."/>
        </authorList>
    </citation>
    <scope>NUCLEOTIDE SEQUENCE</scope>
    <source>
        <strain evidence="6">DSM 110680</strain>
    </source>
</reference>
<dbReference type="PANTHER" id="PTHR35534">
    <property type="entry name" value="50S RIBOSOMAL PROTEIN L32"/>
    <property type="match status" value="1"/>
</dbReference>